<keyword evidence="2" id="KW-0472">Membrane</keyword>
<feature type="region of interest" description="Disordered" evidence="1">
    <location>
        <begin position="68"/>
        <end position="130"/>
    </location>
</feature>
<sequence length="130" mass="13590">MLVLGLILILLSAGTLVAVLSSGTDDHAQLFGGAIDVSTLVVFLAGAAALLVFIMGLELVRSGVRRANANRKTKKKLRRYEKREEQRDDTPADPGSTTGTTAPADTTARPTGTTGSTQGGPYETPPPPSR</sequence>
<keyword evidence="2" id="KW-0812">Transmembrane</keyword>
<keyword evidence="4" id="KW-1185">Reference proteome</keyword>
<evidence type="ECO:0000313" key="4">
    <source>
        <dbReference type="Proteomes" id="UP000683575"/>
    </source>
</evidence>
<evidence type="ECO:0000256" key="1">
    <source>
        <dbReference type="SAM" id="MobiDB-lite"/>
    </source>
</evidence>
<dbReference type="RefSeq" id="WP_216938947.1">
    <property type="nucleotide sequence ID" value="NZ_CP077062.1"/>
</dbReference>
<accession>A0A975SX11</accession>
<feature type="compositionally biased region" description="Basic residues" evidence="1">
    <location>
        <begin position="68"/>
        <end position="80"/>
    </location>
</feature>
<feature type="transmembrane region" description="Helical" evidence="2">
    <location>
        <begin position="37"/>
        <end position="57"/>
    </location>
</feature>
<organism evidence="3 4">
    <name type="scientific">Nocardioides panacis</name>
    <dbReference type="NCBI Taxonomy" id="2849501"/>
    <lineage>
        <taxon>Bacteria</taxon>
        <taxon>Bacillati</taxon>
        <taxon>Actinomycetota</taxon>
        <taxon>Actinomycetes</taxon>
        <taxon>Propionibacteriales</taxon>
        <taxon>Nocardioidaceae</taxon>
        <taxon>Nocardioides</taxon>
    </lineage>
</organism>
<proteinExistence type="predicted"/>
<protein>
    <recommendedName>
        <fullName evidence="5">LapA family protein</fullName>
    </recommendedName>
</protein>
<keyword evidence="2" id="KW-1133">Transmembrane helix</keyword>
<evidence type="ECO:0008006" key="5">
    <source>
        <dbReference type="Google" id="ProtNLM"/>
    </source>
</evidence>
<reference evidence="3" key="1">
    <citation type="submission" date="2021-06" db="EMBL/GenBank/DDBJ databases">
        <title>Complete genome sequence of Nocardioides sp. G188.</title>
        <authorList>
            <person name="Im W.-T."/>
        </authorList>
    </citation>
    <scope>NUCLEOTIDE SEQUENCE</scope>
    <source>
        <strain evidence="3">G188</strain>
    </source>
</reference>
<evidence type="ECO:0000313" key="3">
    <source>
        <dbReference type="EMBL" id="QWZ07436.1"/>
    </source>
</evidence>
<feature type="compositionally biased region" description="Low complexity" evidence="1">
    <location>
        <begin position="92"/>
        <end position="120"/>
    </location>
</feature>
<evidence type="ECO:0000256" key="2">
    <source>
        <dbReference type="SAM" id="Phobius"/>
    </source>
</evidence>
<gene>
    <name evidence="3" type="ORF">KRR39_18600</name>
</gene>
<name>A0A975SX11_9ACTN</name>
<feature type="compositionally biased region" description="Basic and acidic residues" evidence="1">
    <location>
        <begin position="81"/>
        <end position="90"/>
    </location>
</feature>
<dbReference type="EMBL" id="CP077062">
    <property type="protein sequence ID" value="QWZ07436.1"/>
    <property type="molecule type" value="Genomic_DNA"/>
</dbReference>
<dbReference type="KEGG" id="nps:KRR39_18600"/>
<dbReference type="Proteomes" id="UP000683575">
    <property type="component" value="Chromosome"/>
</dbReference>
<dbReference type="AlphaFoldDB" id="A0A975SX11"/>